<dbReference type="AlphaFoldDB" id="A0A7T1T1X9"/>
<protein>
    <submittedName>
        <fullName evidence="3">Uncharacterized protein</fullName>
    </submittedName>
</protein>
<sequence length="212" mass="24780">MARKGNPISVRLGLNRSSDSSRFKRIWVLLFFLLTFYYFFLHFDWFFWSKGLFMILGCGINVLLQRLGWPFPSFIILYMTGAPGDAPVDLNQPDAAATEHHGDAPADLNQPDAAATEHHGDEEIRRRQEEELLRLRGDLIHRAKIKLERAEELVERAYAFQWYSSRKRRAKSNRLYRACVLLRKREAFLRKKNAALKRRIMQHIFGDDSDGP</sequence>
<reference evidence="3" key="1">
    <citation type="submission" date="2020-10" db="EMBL/GenBank/DDBJ databases">
        <authorList>
            <person name="Yuan F."/>
        </authorList>
    </citation>
    <scope>NUCLEOTIDE SEQUENCE</scope>
</reference>
<keyword evidence="2" id="KW-1133">Transmembrane helix</keyword>
<name>A0A7T1T1X9_9CARY</name>
<gene>
    <name evidence="3" type="primary">ORF212</name>
</gene>
<proteinExistence type="predicted"/>
<keyword evidence="3" id="KW-0496">Mitochondrion</keyword>
<geneLocation type="mitochondrion" evidence="3"/>
<feature type="region of interest" description="Disordered" evidence="1">
    <location>
        <begin position="89"/>
        <end position="123"/>
    </location>
</feature>
<dbReference type="EMBL" id="MW167296">
    <property type="protein sequence ID" value="QPP04896.1"/>
    <property type="molecule type" value="Genomic_DNA"/>
</dbReference>
<keyword evidence="2" id="KW-0472">Membrane</keyword>
<dbReference type="GeneID" id="65333979"/>
<accession>A0A7T1T1X9</accession>
<evidence type="ECO:0000256" key="2">
    <source>
        <dbReference type="SAM" id="Phobius"/>
    </source>
</evidence>
<keyword evidence="2" id="KW-0812">Transmembrane</keyword>
<evidence type="ECO:0000256" key="1">
    <source>
        <dbReference type="SAM" id="MobiDB-lite"/>
    </source>
</evidence>
<dbReference type="RefSeq" id="YP_010127572.1">
    <property type="nucleotide sequence ID" value="NC_056281.1"/>
</dbReference>
<evidence type="ECO:0000313" key="3">
    <source>
        <dbReference type="EMBL" id="QPP04896.1"/>
    </source>
</evidence>
<feature type="transmembrane region" description="Helical" evidence="2">
    <location>
        <begin position="21"/>
        <end position="39"/>
    </location>
</feature>
<organism evidence="3">
    <name type="scientific">Bougainvillea spectabilis</name>
    <dbReference type="NCBI Taxonomy" id="146096"/>
    <lineage>
        <taxon>Eukaryota</taxon>
        <taxon>Viridiplantae</taxon>
        <taxon>Streptophyta</taxon>
        <taxon>Embryophyta</taxon>
        <taxon>Tracheophyta</taxon>
        <taxon>Spermatophyta</taxon>
        <taxon>Magnoliopsida</taxon>
        <taxon>eudicotyledons</taxon>
        <taxon>Gunneridae</taxon>
        <taxon>Pentapetalae</taxon>
        <taxon>Caryophyllales</taxon>
        <taxon>Nyctaginaceae</taxon>
        <taxon>Bougainvillea</taxon>
    </lineage>
</organism>